<accession>A0ABX8LG28</accession>
<name>A0ABX8LG28_9BACT</name>
<dbReference type="EMBL" id="CP077683">
    <property type="protein sequence ID" value="QXE89183.1"/>
    <property type="molecule type" value="Genomic_DNA"/>
</dbReference>
<evidence type="ECO:0000313" key="2">
    <source>
        <dbReference type="Proteomes" id="UP000683559"/>
    </source>
</evidence>
<keyword evidence="2" id="KW-1185">Reference proteome</keyword>
<protein>
    <submittedName>
        <fullName evidence="1">Uncharacterized protein</fullName>
    </submittedName>
</protein>
<dbReference type="RefSeq" id="WP_217285875.1">
    <property type="nucleotide sequence ID" value="NZ_CP077683.1"/>
</dbReference>
<dbReference type="Proteomes" id="UP000683559">
    <property type="component" value="Chromosome"/>
</dbReference>
<sequence>MDNVQNQEVTPPREYVAIRQRKTETLLEYLRGIQELNLQLKMFEISEEILRIDREHDRALDALFLREGK</sequence>
<proteinExistence type="predicted"/>
<reference evidence="1 2" key="1">
    <citation type="submission" date="2021-06" db="EMBL/GenBank/DDBJ databases">
        <title>Gemonas diversity in paddy soil.</title>
        <authorList>
            <person name="Liu G."/>
        </authorList>
    </citation>
    <scope>NUCLEOTIDE SEQUENCE [LARGE SCALE GENOMIC DNA]</scope>
    <source>
        <strain evidence="1 2">RG2</strain>
    </source>
</reference>
<evidence type="ECO:0000313" key="1">
    <source>
        <dbReference type="EMBL" id="QXE89183.1"/>
    </source>
</evidence>
<organism evidence="1 2">
    <name type="scientific">Geomonas subterranea</name>
    <dbReference type="NCBI Taxonomy" id="2847989"/>
    <lineage>
        <taxon>Bacteria</taxon>
        <taxon>Pseudomonadati</taxon>
        <taxon>Thermodesulfobacteriota</taxon>
        <taxon>Desulfuromonadia</taxon>
        <taxon>Geobacterales</taxon>
        <taxon>Geobacteraceae</taxon>
        <taxon>Geomonas</taxon>
    </lineage>
</organism>
<gene>
    <name evidence="1" type="ORF">KP001_11965</name>
</gene>